<keyword evidence="3" id="KW-1185">Reference proteome</keyword>
<sequence>MRKQSCGAKGVSSAKKADAKPSTMHPLSRGGHAHTAASPPSPPLAQETENRAPEGAEEGVRCAHREARERESQARRGQGVVQVSRSCLLERRVMLTCDAQNRRRISQGLGLSASLLSYLSISR</sequence>
<reference evidence="2 3" key="1">
    <citation type="journal article" date="2016" name="Mol. Biol. Evol.">
        <title>Comparative Genomics of Early-Diverging Mushroom-Forming Fungi Provides Insights into the Origins of Lignocellulose Decay Capabilities.</title>
        <authorList>
            <person name="Nagy L.G."/>
            <person name="Riley R."/>
            <person name="Tritt A."/>
            <person name="Adam C."/>
            <person name="Daum C."/>
            <person name="Floudas D."/>
            <person name="Sun H."/>
            <person name="Yadav J.S."/>
            <person name="Pangilinan J."/>
            <person name="Larsson K.H."/>
            <person name="Matsuura K."/>
            <person name="Barry K."/>
            <person name="Labutti K."/>
            <person name="Kuo R."/>
            <person name="Ohm R.A."/>
            <person name="Bhattacharya S.S."/>
            <person name="Shirouzu T."/>
            <person name="Yoshinaga Y."/>
            <person name="Martin F.M."/>
            <person name="Grigoriev I.V."/>
            <person name="Hibbett D.S."/>
        </authorList>
    </citation>
    <scope>NUCLEOTIDE SEQUENCE [LARGE SCALE GENOMIC DNA]</scope>
    <source>
        <strain evidence="2 3">CBS 109695</strain>
    </source>
</reference>
<evidence type="ECO:0000256" key="1">
    <source>
        <dbReference type="SAM" id="MobiDB-lite"/>
    </source>
</evidence>
<proteinExistence type="predicted"/>
<gene>
    <name evidence="2" type="ORF">FIBSPDRAFT_231438</name>
</gene>
<dbReference type="EMBL" id="KV417694">
    <property type="protein sequence ID" value="KZP09699.1"/>
    <property type="molecule type" value="Genomic_DNA"/>
</dbReference>
<organism evidence="2 3">
    <name type="scientific">Athelia psychrophila</name>
    <dbReference type="NCBI Taxonomy" id="1759441"/>
    <lineage>
        <taxon>Eukaryota</taxon>
        <taxon>Fungi</taxon>
        <taxon>Dikarya</taxon>
        <taxon>Basidiomycota</taxon>
        <taxon>Agaricomycotina</taxon>
        <taxon>Agaricomycetes</taxon>
        <taxon>Agaricomycetidae</taxon>
        <taxon>Atheliales</taxon>
        <taxon>Atheliaceae</taxon>
        <taxon>Athelia</taxon>
    </lineage>
</organism>
<feature type="region of interest" description="Disordered" evidence="1">
    <location>
        <begin position="1"/>
        <end position="81"/>
    </location>
</feature>
<feature type="compositionally biased region" description="Basic and acidic residues" evidence="1">
    <location>
        <begin position="48"/>
        <end position="74"/>
    </location>
</feature>
<evidence type="ECO:0000313" key="2">
    <source>
        <dbReference type="EMBL" id="KZP09699.1"/>
    </source>
</evidence>
<protein>
    <submittedName>
        <fullName evidence="2">Uncharacterized protein</fullName>
    </submittedName>
</protein>
<evidence type="ECO:0000313" key="3">
    <source>
        <dbReference type="Proteomes" id="UP000076532"/>
    </source>
</evidence>
<dbReference type="AlphaFoldDB" id="A0A165YLS7"/>
<name>A0A165YLS7_9AGAM</name>
<accession>A0A165YLS7</accession>
<dbReference type="Proteomes" id="UP000076532">
    <property type="component" value="Unassembled WGS sequence"/>
</dbReference>